<keyword evidence="4" id="KW-0720">Serine protease</keyword>
<gene>
    <name evidence="6" type="ORF">UFOPK2656_03005</name>
    <name evidence="7" type="ORF">UFOPK3099_00335</name>
    <name evidence="8" type="ORF">UFOPK3267_00424</name>
    <name evidence="9" type="ORF">UFOPK3651_03128</name>
    <name evidence="10" type="ORF">UFOPK3931_00711</name>
    <name evidence="5" type="ORF">UFOPK4189_02797</name>
</gene>
<proteinExistence type="inferred from homology"/>
<dbReference type="GO" id="GO:0008236">
    <property type="term" value="F:serine-type peptidase activity"/>
    <property type="evidence" value="ECO:0007669"/>
    <property type="project" value="UniProtKB-KW"/>
</dbReference>
<evidence type="ECO:0000313" key="8">
    <source>
        <dbReference type="EMBL" id="CAB4847164.1"/>
    </source>
</evidence>
<dbReference type="InterPro" id="IPR005320">
    <property type="entry name" value="Peptidase_S51"/>
</dbReference>
<reference evidence="5" key="1">
    <citation type="submission" date="2020-05" db="EMBL/GenBank/DDBJ databases">
        <authorList>
            <person name="Chiriac C."/>
            <person name="Salcher M."/>
            <person name="Ghai R."/>
            <person name="Kavagutti S V."/>
        </authorList>
    </citation>
    <scope>NUCLEOTIDE SEQUENCE</scope>
</reference>
<dbReference type="EMBL" id="CAFAAV010000015">
    <property type="protein sequence ID" value="CAB4804653.1"/>
    <property type="molecule type" value="Genomic_DNA"/>
</dbReference>
<evidence type="ECO:0000256" key="1">
    <source>
        <dbReference type="ARBA" id="ARBA00006534"/>
    </source>
</evidence>
<keyword evidence="2" id="KW-0645">Protease</keyword>
<sequence length="207" mass="21711">MSGTIALQGGGPFSANDDLDARLLQSVGATTVVVLPTADAFERPEILVAAAMNWGERLGVEVEALMVLRRGEAQEMGSANLVRNARAVYLVGDQPLHLRSVLKDTPLFDALKEVLANGGLVVGTGGSADALCDPMIDPRGGAFTLGLALVPGMAVVTEAESWSPERLHRTRKLANTTFAVLRTGDALVHTAAGWERVGQPEISGDLS</sequence>
<dbReference type="GO" id="GO:0006508">
    <property type="term" value="P:proteolysis"/>
    <property type="evidence" value="ECO:0007669"/>
    <property type="project" value="UniProtKB-KW"/>
</dbReference>
<accession>A0A6J6A9M0</accession>
<evidence type="ECO:0000313" key="7">
    <source>
        <dbReference type="EMBL" id="CAB4804653.1"/>
    </source>
</evidence>
<evidence type="ECO:0000313" key="9">
    <source>
        <dbReference type="EMBL" id="CAB4955255.1"/>
    </source>
</evidence>
<dbReference type="EMBL" id="CAFBMT010000030">
    <property type="protein sequence ID" value="CAB4955255.1"/>
    <property type="molecule type" value="Genomic_DNA"/>
</dbReference>
<dbReference type="EMBL" id="CAFBOL010000012">
    <property type="protein sequence ID" value="CAB4979495.1"/>
    <property type="molecule type" value="Genomic_DNA"/>
</dbReference>
<protein>
    <submittedName>
        <fullName evidence="5">Unannotated protein</fullName>
    </submittedName>
</protein>
<organism evidence="5">
    <name type="scientific">freshwater metagenome</name>
    <dbReference type="NCBI Taxonomy" id="449393"/>
    <lineage>
        <taxon>unclassified sequences</taxon>
        <taxon>metagenomes</taxon>
        <taxon>ecological metagenomes</taxon>
    </lineage>
</organism>
<comment type="similarity">
    <text evidence="1">Belongs to the peptidase S51 family.</text>
</comment>
<evidence type="ECO:0000313" key="5">
    <source>
        <dbReference type="EMBL" id="CAB4365038.1"/>
    </source>
</evidence>
<evidence type="ECO:0000256" key="4">
    <source>
        <dbReference type="ARBA" id="ARBA00022825"/>
    </source>
</evidence>
<dbReference type="InterPro" id="IPR029062">
    <property type="entry name" value="Class_I_gatase-like"/>
</dbReference>
<dbReference type="EMBL" id="CAESGF010000023">
    <property type="protein sequence ID" value="CAB4365038.1"/>
    <property type="molecule type" value="Genomic_DNA"/>
</dbReference>
<dbReference type="Gene3D" id="3.40.50.880">
    <property type="match status" value="1"/>
</dbReference>
<name>A0A6J6A9M0_9ZZZZ</name>
<dbReference type="SUPFAM" id="SSF52317">
    <property type="entry name" value="Class I glutamine amidotransferase-like"/>
    <property type="match status" value="1"/>
</dbReference>
<evidence type="ECO:0000313" key="10">
    <source>
        <dbReference type="EMBL" id="CAB4979495.1"/>
    </source>
</evidence>
<dbReference type="Pfam" id="PF03575">
    <property type="entry name" value="Peptidase_S51"/>
    <property type="match status" value="1"/>
</dbReference>
<evidence type="ECO:0000256" key="2">
    <source>
        <dbReference type="ARBA" id="ARBA00022670"/>
    </source>
</evidence>
<dbReference type="AlphaFoldDB" id="A0A6J6A9M0"/>
<dbReference type="EMBL" id="CAFBIY010000014">
    <property type="protein sequence ID" value="CAB4847164.1"/>
    <property type="molecule type" value="Genomic_DNA"/>
</dbReference>
<keyword evidence="3" id="KW-0378">Hydrolase</keyword>
<evidence type="ECO:0000256" key="3">
    <source>
        <dbReference type="ARBA" id="ARBA00022801"/>
    </source>
</evidence>
<dbReference type="EMBL" id="CAEZYF010000027">
    <property type="protein sequence ID" value="CAB4742570.1"/>
    <property type="molecule type" value="Genomic_DNA"/>
</dbReference>
<evidence type="ECO:0000313" key="6">
    <source>
        <dbReference type="EMBL" id="CAB4742570.1"/>
    </source>
</evidence>